<evidence type="ECO:0000313" key="2">
    <source>
        <dbReference type="Proteomes" id="UP001497680"/>
    </source>
</evidence>
<comment type="caution">
    <text evidence="1">The sequence shown here is derived from an EMBL/GenBank/DDBJ whole genome shotgun (WGS) entry which is preliminary data.</text>
</comment>
<organism evidence="1 2">
    <name type="scientific">Hypoxylon rubiginosum</name>
    <dbReference type="NCBI Taxonomy" id="110542"/>
    <lineage>
        <taxon>Eukaryota</taxon>
        <taxon>Fungi</taxon>
        <taxon>Dikarya</taxon>
        <taxon>Ascomycota</taxon>
        <taxon>Pezizomycotina</taxon>
        <taxon>Sordariomycetes</taxon>
        <taxon>Xylariomycetidae</taxon>
        <taxon>Xylariales</taxon>
        <taxon>Hypoxylaceae</taxon>
        <taxon>Hypoxylon</taxon>
    </lineage>
</organism>
<keyword evidence="2" id="KW-1185">Reference proteome</keyword>
<name>A0ACC0D813_9PEZI</name>
<evidence type="ECO:0000313" key="1">
    <source>
        <dbReference type="EMBL" id="KAI6088739.1"/>
    </source>
</evidence>
<accession>A0ACC0D813</accession>
<sequence length="252" mass="27888">MPPIRLTAAPSRCRLSPSTIFTPAAILCLATRSLTTTPPLHRQKPSHLTVPADQVPAYPYGPFRTYKQANSGLFAGTKVRFGNVVAARYGNKSRTKWLPNRHTKRLWSPSLQSFIRTRMTARVLRTIDLLGGIDEYLLGSKTRRIRDLGPAGWALRWKIMQTPAVKERFARERAALGLPPKEEMSAAAFPEELTAEGLTSEAVLDEVDGMLERGDEFVLGEAAKGEEASGDVELGQVYEDAKPKEDTKTSRP</sequence>
<gene>
    <name evidence="1" type="ORF">F4821DRAFT_232872</name>
</gene>
<protein>
    <submittedName>
        <fullName evidence="1">Uncharacterized protein</fullName>
    </submittedName>
</protein>
<proteinExistence type="predicted"/>
<dbReference type="EMBL" id="MU394299">
    <property type="protein sequence ID" value="KAI6088739.1"/>
    <property type="molecule type" value="Genomic_DNA"/>
</dbReference>
<reference evidence="1 2" key="1">
    <citation type="journal article" date="2022" name="New Phytol.">
        <title>Ecological generalism drives hyperdiversity of secondary metabolite gene clusters in xylarialean endophytes.</title>
        <authorList>
            <person name="Franco M.E.E."/>
            <person name="Wisecaver J.H."/>
            <person name="Arnold A.E."/>
            <person name="Ju Y.M."/>
            <person name="Slot J.C."/>
            <person name="Ahrendt S."/>
            <person name="Moore L.P."/>
            <person name="Eastman K.E."/>
            <person name="Scott K."/>
            <person name="Konkel Z."/>
            <person name="Mondo S.J."/>
            <person name="Kuo A."/>
            <person name="Hayes R.D."/>
            <person name="Haridas S."/>
            <person name="Andreopoulos B."/>
            <person name="Riley R."/>
            <person name="LaButti K."/>
            <person name="Pangilinan J."/>
            <person name="Lipzen A."/>
            <person name="Amirebrahimi M."/>
            <person name="Yan J."/>
            <person name="Adam C."/>
            <person name="Keymanesh K."/>
            <person name="Ng V."/>
            <person name="Louie K."/>
            <person name="Northen T."/>
            <person name="Drula E."/>
            <person name="Henrissat B."/>
            <person name="Hsieh H.M."/>
            <person name="Youens-Clark K."/>
            <person name="Lutzoni F."/>
            <person name="Miadlikowska J."/>
            <person name="Eastwood D.C."/>
            <person name="Hamelin R.C."/>
            <person name="Grigoriev I.V."/>
            <person name="U'Ren J.M."/>
        </authorList>
    </citation>
    <scope>NUCLEOTIDE SEQUENCE [LARGE SCALE GENOMIC DNA]</scope>
    <source>
        <strain evidence="1 2">ER1909</strain>
    </source>
</reference>
<dbReference type="Proteomes" id="UP001497680">
    <property type="component" value="Unassembled WGS sequence"/>
</dbReference>